<dbReference type="GO" id="GO:0003676">
    <property type="term" value="F:nucleic acid binding"/>
    <property type="evidence" value="ECO:0007669"/>
    <property type="project" value="InterPro"/>
</dbReference>
<proteinExistence type="predicted"/>
<dbReference type="Pfam" id="PF00098">
    <property type="entry name" value="zf-CCHC"/>
    <property type="match status" value="1"/>
</dbReference>
<reference evidence="3" key="1">
    <citation type="journal article" date="2019" name="Sci. Rep.">
        <title>Draft genome of Tanacetum cinerariifolium, the natural source of mosquito coil.</title>
        <authorList>
            <person name="Yamashiro T."/>
            <person name="Shiraishi A."/>
            <person name="Satake H."/>
            <person name="Nakayama K."/>
        </authorList>
    </citation>
    <scope>NUCLEOTIDE SEQUENCE</scope>
</reference>
<gene>
    <name evidence="3" type="ORF">Tci_833398</name>
</gene>
<organism evidence="3">
    <name type="scientific">Tanacetum cinerariifolium</name>
    <name type="common">Dalmatian daisy</name>
    <name type="synonym">Chrysanthemum cinerariifolium</name>
    <dbReference type="NCBI Taxonomy" id="118510"/>
    <lineage>
        <taxon>Eukaryota</taxon>
        <taxon>Viridiplantae</taxon>
        <taxon>Streptophyta</taxon>
        <taxon>Embryophyta</taxon>
        <taxon>Tracheophyta</taxon>
        <taxon>Spermatophyta</taxon>
        <taxon>Magnoliopsida</taxon>
        <taxon>eudicotyledons</taxon>
        <taxon>Gunneridae</taxon>
        <taxon>Pentapetalae</taxon>
        <taxon>asterids</taxon>
        <taxon>campanulids</taxon>
        <taxon>Asterales</taxon>
        <taxon>Asteraceae</taxon>
        <taxon>Asteroideae</taxon>
        <taxon>Anthemideae</taxon>
        <taxon>Anthemidinae</taxon>
        <taxon>Tanacetum</taxon>
    </lineage>
</organism>
<keyword evidence="1" id="KW-0479">Metal-binding</keyword>
<sequence length="140" mass="15330">MNMGQERQIQLVGGNGIANQNGNEIRNGNVIAAQVGGNSNGNNGNQIRCYNCKGLGHYPRNCTVRPTKRDAAYLQTRLLIAQKKKQEFQDEEFDLMAPARDIDEIEKVNANCILMANLQQASTSGTQTDKALVYDLDGSA</sequence>
<dbReference type="PROSITE" id="PS50158">
    <property type="entry name" value="ZF_CCHC"/>
    <property type="match status" value="1"/>
</dbReference>
<keyword evidence="1" id="KW-0862">Zinc</keyword>
<dbReference type="SUPFAM" id="SSF57756">
    <property type="entry name" value="Retrovirus zinc finger-like domains"/>
    <property type="match status" value="1"/>
</dbReference>
<name>A0A699Q672_TANCI</name>
<evidence type="ECO:0000256" key="1">
    <source>
        <dbReference type="PROSITE-ProRule" id="PRU00047"/>
    </source>
</evidence>
<dbReference type="Gene3D" id="4.10.60.10">
    <property type="entry name" value="Zinc finger, CCHC-type"/>
    <property type="match status" value="1"/>
</dbReference>
<evidence type="ECO:0000313" key="3">
    <source>
        <dbReference type="EMBL" id="GFC61428.1"/>
    </source>
</evidence>
<protein>
    <recommendedName>
        <fullName evidence="2">CCHC-type domain-containing protein</fullName>
    </recommendedName>
</protein>
<evidence type="ECO:0000259" key="2">
    <source>
        <dbReference type="PROSITE" id="PS50158"/>
    </source>
</evidence>
<dbReference type="EMBL" id="BKCJ010989627">
    <property type="protein sequence ID" value="GFC61428.1"/>
    <property type="molecule type" value="Genomic_DNA"/>
</dbReference>
<accession>A0A699Q672</accession>
<dbReference type="GO" id="GO:0008270">
    <property type="term" value="F:zinc ion binding"/>
    <property type="evidence" value="ECO:0007669"/>
    <property type="project" value="UniProtKB-KW"/>
</dbReference>
<feature type="domain" description="CCHC-type" evidence="2">
    <location>
        <begin position="48"/>
        <end position="62"/>
    </location>
</feature>
<feature type="non-terminal residue" evidence="3">
    <location>
        <position position="140"/>
    </location>
</feature>
<dbReference type="InterPro" id="IPR001878">
    <property type="entry name" value="Znf_CCHC"/>
</dbReference>
<dbReference type="InterPro" id="IPR036875">
    <property type="entry name" value="Znf_CCHC_sf"/>
</dbReference>
<keyword evidence="1" id="KW-0863">Zinc-finger</keyword>
<comment type="caution">
    <text evidence="3">The sequence shown here is derived from an EMBL/GenBank/DDBJ whole genome shotgun (WGS) entry which is preliminary data.</text>
</comment>
<dbReference type="AlphaFoldDB" id="A0A699Q672"/>